<evidence type="ECO:0000256" key="2">
    <source>
        <dbReference type="ARBA" id="ARBA00023015"/>
    </source>
</evidence>
<evidence type="ECO:0000313" key="8">
    <source>
        <dbReference type="EMBL" id="OAG39520.1"/>
    </source>
</evidence>
<dbReference type="GO" id="GO:0006351">
    <property type="term" value="P:DNA-templated transcription"/>
    <property type="evidence" value="ECO:0007669"/>
    <property type="project" value="InterPro"/>
</dbReference>
<comment type="subcellular location">
    <subcellularLocation>
        <location evidence="1">Nucleus</location>
    </subcellularLocation>
</comment>
<dbReference type="GO" id="GO:0008270">
    <property type="term" value="F:zinc ion binding"/>
    <property type="evidence" value="ECO:0007669"/>
    <property type="project" value="InterPro"/>
</dbReference>
<dbReference type="InterPro" id="IPR051089">
    <property type="entry name" value="prtT"/>
</dbReference>
<dbReference type="AlphaFoldDB" id="A0A177F7F6"/>
<dbReference type="GO" id="GO:0000976">
    <property type="term" value="F:transcription cis-regulatory region binding"/>
    <property type="evidence" value="ECO:0007669"/>
    <property type="project" value="TreeGrafter"/>
</dbReference>
<feature type="domain" description="Xylanolytic transcriptional activator regulatory" evidence="7">
    <location>
        <begin position="135"/>
        <end position="253"/>
    </location>
</feature>
<name>A0A177F7F6_9EURO</name>
<keyword evidence="9" id="KW-1185">Reference proteome</keyword>
<feature type="region of interest" description="Disordered" evidence="6">
    <location>
        <begin position="16"/>
        <end position="35"/>
    </location>
</feature>
<comment type="caution">
    <text evidence="8">The sequence shown here is derived from an EMBL/GenBank/DDBJ whole genome shotgun (WGS) entry which is preliminary data.</text>
</comment>
<evidence type="ECO:0000256" key="1">
    <source>
        <dbReference type="ARBA" id="ARBA00004123"/>
    </source>
</evidence>
<feature type="region of interest" description="Disordered" evidence="6">
    <location>
        <begin position="540"/>
        <end position="570"/>
    </location>
</feature>
<sequence>MQREIDGLRRALQLTENAEELGNMPPGPPARSRLYHPTSIASSVVPQSDARLTPFFSSLNDPSAMTTIPEPDPRQDLTSNAPYNPAGHPPAFQYSYHPSPVAIASLVEPSARIPAFSPPLDGLEIEPQKLEDCYSLYFSHYHSIIPILDPQQSCRECFQYSPLLFWTIIVTGSRRYSLDPTLLEVLAPKVSNLAALATTRISEYIPTITALLLLCVWPLPMENASDDPSPIYAGVITQLSQQNGLHMLSRRQDFSHNHLIRDTDSDIFLATLWAWCKLICSTVNTHCGLHHHVFEDAFDLEQQSKDVLDSLSRPVFWMLQFANMMSNANQTLMKGGYGEQDVERPYQLLAMIKFYDDEILKLKRQTQGQLAEIYFTSARLHTGAYYFFILKQLPSNLSHLVEVHHVACAFIDNITSRDQKDDYALYLSEQFYRTLTLAAMVILRVCRSPELSSTIDYTLGEQSYFAAIRILKKRALKNNDLNARMAATLSQLWRSKRIFTRHDGSIDSLKVRIRTRGAMGVVYDCLWYWRQEFLGQSNPYSEENSGNHAQSQRPLVSNTQAVSSAHQATTQVSDFDTSGGAHLGVDDDAFFSEWNWSTTAFLSTELSHDFGDSAVSI</sequence>
<evidence type="ECO:0000256" key="6">
    <source>
        <dbReference type="SAM" id="MobiDB-lite"/>
    </source>
</evidence>
<dbReference type="GeneID" id="34601508"/>
<dbReference type="InterPro" id="IPR007219">
    <property type="entry name" value="XnlR_reg_dom"/>
</dbReference>
<dbReference type="RefSeq" id="XP_022511472.1">
    <property type="nucleotide sequence ID" value="XM_022656309.1"/>
</dbReference>
<dbReference type="GO" id="GO:0000981">
    <property type="term" value="F:DNA-binding transcription factor activity, RNA polymerase II-specific"/>
    <property type="evidence" value="ECO:0007669"/>
    <property type="project" value="TreeGrafter"/>
</dbReference>
<organism evidence="8 9">
    <name type="scientific">Fonsecaea monophora</name>
    <dbReference type="NCBI Taxonomy" id="254056"/>
    <lineage>
        <taxon>Eukaryota</taxon>
        <taxon>Fungi</taxon>
        <taxon>Dikarya</taxon>
        <taxon>Ascomycota</taxon>
        <taxon>Pezizomycotina</taxon>
        <taxon>Eurotiomycetes</taxon>
        <taxon>Chaetothyriomycetidae</taxon>
        <taxon>Chaetothyriales</taxon>
        <taxon>Herpotrichiellaceae</taxon>
        <taxon>Fonsecaea</taxon>
    </lineage>
</organism>
<protein>
    <recommendedName>
        <fullName evidence="7">Xylanolytic transcriptional activator regulatory domain-containing protein</fullName>
    </recommendedName>
</protein>
<keyword evidence="5" id="KW-0539">Nucleus</keyword>
<dbReference type="CDD" id="cd12148">
    <property type="entry name" value="fungal_TF_MHR"/>
    <property type="match status" value="1"/>
</dbReference>
<proteinExistence type="predicted"/>
<keyword evidence="4" id="KW-0804">Transcription</keyword>
<keyword evidence="3" id="KW-0238">DNA-binding</keyword>
<evidence type="ECO:0000256" key="4">
    <source>
        <dbReference type="ARBA" id="ARBA00023163"/>
    </source>
</evidence>
<gene>
    <name evidence="8" type="ORF">AYO21_06348</name>
</gene>
<evidence type="ECO:0000259" key="7">
    <source>
        <dbReference type="Pfam" id="PF04082"/>
    </source>
</evidence>
<keyword evidence="2" id="KW-0805">Transcription regulation</keyword>
<dbReference type="EMBL" id="LVKK01000043">
    <property type="protein sequence ID" value="OAG39520.1"/>
    <property type="molecule type" value="Genomic_DNA"/>
</dbReference>
<evidence type="ECO:0000256" key="5">
    <source>
        <dbReference type="ARBA" id="ARBA00023242"/>
    </source>
</evidence>
<dbReference type="OrthoDB" id="4145665at2759"/>
<dbReference type="PANTHER" id="PTHR31845">
    <property type="entry name" value="FINGER DOMAIN PROTEIN, PUTATIVE-RELATED"/>
    <property type="match status" value="1"/>
</dbReference>
<feature type="region of interest" description="Disordered" evidence="6">
    <location>
        <begin position="58"/>
        <end position="84"/>
    </location>
</feature>
<dbReference type="GO" id="GO:0005634">
    <property type="term" value="C:nucleus"/>
    <property type="evidence" value="ECO:0007669"/>
    <property type="project" value="UniProtKB-SubCell"/>
</dbReference>
<accession>A0A177F7F6</accession>
<reference evidence="8 9" key="1">
    <citation type="submission" date="2016-03" db="EMBL/GenBank/DDBJ databases">
        <title>Draft genome sequence of the Fonsecaea monophora CBS 269.37.</title>
        <authorList>
            <person name="Bombassaro A."/>
            <person name="Vinicius W.A."/>
            <person name="De Hoog S."/>
            <person name="Sun J."/>
            <person name="Souza E.M."/>
            <person name="Raittz R.T."/>
            <person name="Costa F."/>
            <person name="Leao A.C."/>
            <person name="Tadra-Sfeir M.Z."/>
            <person name="Baura V."/>
            <person name="Balsanelli E."/>
            <person name="Pedrosa F.O."/>
            <person name="Moreno L.F."/>
            <person name="Steffens M.B."/>
            <person name="Xi L."/>
            <person name="Bocca A.L."/>
            <person name="Felipe M.S."/>
            <person name="Teixeira M."/>
            <person name="Telles Filho F.Q."/>
            <person name="Azevedo C.M."/>
            <person name="Gomes R."/>
            <person name="Vicente V.A."/>
        </authorList>
    </citation>
    <scope>NUCLEOTIDE SEQUENCE [LARGE SCALE GENOMIC DNA]</scope>
    <source>
        <strain evidence="8 9">CBS 269.37</strain>
    </source>
</reference>
<evidence type="ECO:0000313" key="9">
    <source>
        <dbReference type="Proteomes" id="UP000077002"/>
    </source>
</evidence>
<dbReference type="Proteomes" id="UP000077002">
    <property type="component" value="Unassembled WGS sequence"/>
</dbReference>
<dbReference type="Pfam" id="PF04082">
    <property type="entry name" value="Fungal_trans"/>
    <property type="match status" value="1"/>
</dbReference>
<dbReference type="PANTHER" id="PTHR31845:SF21">
    <property type="entry name" value="REGULATORY PROTEIN LEU3"/>
    <property type="match status" value="1"/>
</dbReference>
<evidence type="ECO:0000256" key="3">
    <source>
        <dbReference type="ARBA" id="ARBA00023125"/>
    </source>
</evidence>